<keyword evidence="8" id="KW-1185">Reference proteome</keyword>
<comment type="caution">
    <text evidence="7">The sequence shown here is derived from an EMBL/GenBank/DDBJ whole genome shotgun (WGS) entry which is preliminary data.</text>
</comment>
<evidence type="ECO:0000256" key="4">
    <source>
        <dbReference type="ARBA" id="ARBA00022807"/>
    </source>
</evidence>
<dbReference type="EMBL" id="JACJVO010000061">
    <property type="protein sequence ID" value="MBB6735918.1"/>
    <property type="molecule type" value="Genomic_DNA"/>
</dbReference>
<dbReference type="Gene3D" id="3.90.1720.10">
    <property type="entry name" value="endopeptidase domain like (from Nostoc punctiforme)"/>
    <property type="match status" value="1"/>
</dbReference>
<dbReference type="PANTHER" id="PTHR47053">
    <property type="entry name" value="MUREIN DD-ENDOPEPTIDASE MEPH-RELATED"/>
    <property type="match status" value="1"/>
</dbReference>
<comment type="similarity">
    <text evidence="1">Belongs to the peptidase C40 family.</text>
</comment>
<proteinExistence type="inferred from homology"/>
<dbReference type="InterPro" id="IPR051202">
    <property type="entry name" value="Peptidase_C40"/>
</dbReference>
<feature type="chain" id="PRO_5038467950" evidence="5">
    <location>
        <begin position="23"/>
        <end position="161"/>
    </location>
</feature>
<evidence type="ECO:0000256" key="2">
    <source>
        <dbReference type="ARBA" id="ARBA00022670"/>
    </source>
</evidence>
<feature type="signal peptide" evidence="5">
    <location>
        <begin position="1"/>
        <end position="22"/>
    </location>
</feature>
<dbReference type="Pfam" id="PF00877">
    <property type="entry name" value="NLPC_P60"/>
    <property type="match status" value="1"/>
</dbReference>
<evidence type="ECO:0000256" key="5">
    <source>
        <dbReference type="SAM" id="SignalP"/>
    </source>
</evidence>
<dbReference type="PANTHER" id="PTHR47053:SF1">
    <property type="entry name" value="MUREIN DD-ENDOPEPTIDASE MEPH-RELATED"/>
    <property type="match status" value="1"/>
</dbReference>
<evidence type="ECO:0000313" key="7">
    <source>
        <dbReference type="EMBL" id="MBB6735918.1"/>
    </source>
</evidence>
<name>A0A7X0SXV1_9BACL</name>
<accession>A0A7X0SXV1</accession>
<gene>
    <name evidence="7" type="ORF">H7C18_33915</name>
</gene>
<keyword evidence="5" id="KW-0732">Signal</keyword>
<keyword evidence="4" id="KW-0788">Thiol protease</keyword>
<feature type="domain" description="NlpC/P60" evidence="6">
    <location>
        <begin position="36"/>
        <end position="161"/>
    </location>
</feature>
<protein>
    <submittedName>
        <fullName evidence="7">C40 family peptidase</fullName>
    </submittedName>
</protein>
<evidence type="ECO:0000256" key="1">
    <source>
        <dbReference type="ARBA" id="ARBA00007074"/>
    </source>
</evidence>
<dbReference type="RefSeq" id="WP_185133565.1">
    <property type="nucleotide sequence ID" value="NZ_JACJVO010000061.1"/>
</dbReference>
<dbReference type="InterPro" id="IPR000064">
    <property type="entry name" value="NLP_P60_dom"/>
</dbReference>
<keyword evidence="3" id="KW-0378">Hydrolase</keyword>
<dbReference type="SUPFAM" id="SSF54001">
    <property type="entry name" value="Cysteine proteinases"/>
    <property type="match status" value="1"/>
</dbReference>
<organism evidence="7 8">
    <name type="scientific">Cohnella zeiphila</name>
    <dbReference type="NCBI Taxonomy" id="2761120"/>
    <lineage>
        <taxon>Bacteria</taxon>
        <taxon>Bacillati</taxon>
        <taxon>Bacillota</taxon>
        <taxon>Bacilli</taxon>
        <taxon>Bacillales</taxon>
        <taxon>Paenibacillaceae</taxon>
        <taxon>Cohnella</taxon>
    </lineage>
</organism>
<dbReference type="GO" id="GO:0008234">
    <property type="term" value="F:cysteine-type peptidase activity"/>
    <property type="evidence" value="ECO:0007669"/>
    <property type="project" value="UniProtKB-KW"/>
</dbReference>
<evidence type="ECO:0000259" key="6">
    <source>
        <dbReference type="PROSITE" id="PS51935"/>
    </source>
</evidence>
<evidence type="ECO:0000256" key="3">
    <source>
        <dbReference type="ARBA" id="ARBA00022801"/>
    </source>
</evidence>
<dbReference type="Proteomes" id="UP000564644">
    <property type="component" value="Unassembled WGS sequence"/>
</dbReference>
<sequence length="161" mass="17377">MKKRWAASLLALSILGSGVAATAVQPQSASAQEIYATNGHLFVNTALSYVGKVTYRFGVRDPAHLVFDCSSFTQFVFKQHGISIPWGSAAQTRFGIPVNRKSDLAIGDLVMFSVNTPGQINHVGIYIGNGRFVSNTKSSGVTISSLNSGYWGSRFITGRHY</sequence>
<keyword evidence="2" id="KW-0645">Protease</keyword>
<evidence type="ECO:0000313" key="8">
    <source>
        <dbReference type="Proteomes" id="UP000564644"/>
    </source>
</evidence>
<reference evidence="7 8" key="1">
    <citation type="submission" date="2020-08" db="EMBL/GenBank/DDBJ databases">
        <title>Cohnella phylogeny.</title>
        <authorList>
            <person name="Dunlap C."/>
        </authorList>
    </citation>
    <scope>NUCLEOTIDE SEQUENCE [LARGE SCALE GENOMIC DNA]</scope>
    <source>
        <strain evidence="7 8">CBP 2801</strain>
    </source>
</reference>
<dbReference type="AlphaFoldDB" id="A0A7X0SXV1"/>
<dbReference type="InterPro" id="IPR038765">
    <property type="entry name" value="Papain-like_cys_pep_sf"/>
</dbReference>
<dbReference type="PROSITE" id="PS51935">
    <property type="entry name" value="NLPC_P60"/>
    <property type="match status" value="1"/>
</dbReference>
<dbReference type="GO" id="GO:0006508">
    <property type="term" value="P:proteolysis"/>
    <property type="evidence" value="ECO:0007669"/>
    <property type="project" value="UniProtKB-KW"/>
</dbReference>